<evidence type="ECO:0000259" key="5">
    <source>
        <dbReference type="PROSITE" id="PS50927"/>
    </source>
</evidence>
<keyword evidence="4" id="KW-0812">Transmembrane</keyword>
<organism evidence="7 8">
    <name type="scientific">Papaver atlanticum</name>
    <dbReference type="NCBI Taxonomy" id="357466"/>
    <lineage>
        <taxon>Eukaryota</taxon>
        <taxon>Viridiplantae</taxon>
        <taxon>Streptophyta</taxon>
        <taxon>Embryophyta</taxon>
        <taxon>Tracheophyta</taxon>
        <taxon>Spermatophyta</taxon>
        <taxon>Magnoliopsida</taxon>
        <taxon>Ranunculales</taxon>
        <taxon>Papaveraceae</taxon>
        <taxon>Papaveroideae</taxon>
        <taxon>Papaver</taxon>
    </lineage>
</organism>
<keyword evidence="4" id="KW-1133">Transmembrane helix</keyword>
<dbReference type="InterPro" id="IPR003609">
    <property type="entry name" value="Pan_app"/>
</dbReference>
<comment type="caution">
    <text evidence="7">The sequence shown here is derived from an EMBL/GenBank/DDBJ whole genome shotgun (WGS) entry which is preliminary data.</text>
</comment>
<dbReference type="EMBL" id="JAJJMB010001902">
    <property type="protein sequence ID" value="KAI3954605.1"/>
    <property type="molecule type" value="Genomic_DNA"/>
</dbReference>
<evidence type="ECO:0000256" key="4">
    <source>
        <dbReference type="SAM" id="Phobius"/>
    </source>
</evidence>
<dbReference type="Pfam" id="PF01453">
    <property type="entry name" value="B_lectin"/>
    <property type="match status" value="1"/>
</dbReference>
<dbReference type="CDD" id="cd00028">
    <property type="entry name" value="B_lectin"/>
    <property type="match status" value="1"/>
</dbReference>
<evidence type="ECO:0000256" key="3">
    <source>
        <dbReference type="SAM" id="MobiDB-lite"/>
    </source>
</evidence>
<dbReference type="AlphaFoldDB" id="A0AAD4TCN5"/>
<evidence type="ECO:0000256" key="1">
    <source>
        <dbReference type="ARBA" id="ARBA00022729"/>
    </source>
</evidence>
<evidence type="ECO:0000313" key="7">
    <source>
        <dbReference type="EMBL" id="KAI3954605.1"/>
    </source>
</evidence>
<accession>A0AAD4TCN5</accession>
<dbReference type="PROSITE" id="PS50927">
    <property type="entry name" value="BULB_LECTIN"/>
    <property type="match status" value="1"/>
</dbReference>
<dbReference type="GO" id="GO:0048544">
    <property type="term" value="P:recognition of pollen"/>
    <property type="evidence" value="ECO:0007669"/>
    <property type="project" value="InterPro"/>
</dbReference>
<feature type="domain" description="Bulb-type lectin" evidence="5">
    <location>
        <begin position="11"/>
        <end position="136"/>
    </location>
</feature>
<keyword evidence="1" id="KW-0732">Signal</keyword>
<protein>
    <submittedName>
        <fullName evidence="7">Uncharacterized protein</fullName>
    </submittedName>
</protein>
<feature type="domain" description="Apple" evidence="6">
    <location>
        <begin position="330"/>
        <end position="406"/>
    </location>
</feature>
<dbReference type="Pfam" id="PF00954">
    <property type="entry name" value="S_locus_glycop"/>
    <property type="match status" value="1"/>
</dbReference>
<dbReference type="Pfam" id="PF08276">
    <property type="entry name" value="PAN_2"/>
    <property type="match status" value="1"/>
</dbReference>
<name>A0AAD4TCN5_9MAGN</name>
<keyword evidence="2" id="KW-1015">Disulfide bond</keyword>
<keyword evidence="4" id="KW-0472">Membrane</keyword>
<evidence type="ECO:0000313" key="8">
    <source>
        <dbReference type="Proteomes" id="UP001202328"/>
    </source>
</evidence>
<reference evidence="7" key="1">
    <citation type="submission" date="2022-04" db="EMBL/GenBank/DDBJ databases">
        <title>A functionally conserved STORR gene fusion in Papaver species that diverged 16.8 million years ago.</title>
        <authorList>
            <person name="Catania T."/>
        </authorList>
    </citation>
    <scope>NUCLEOTIDE SEQUENCE</scope>
    <source>
        <strain evidence="7">S-188037</strain>
    </source>
</reference>
<sequence>MCSRLHHTTAADTISSGDSITGNQTITSRGENFVLGFFKPGNNTSRNHYIGIWYKKVSLQTAVWVANRDAPILDPFSSKLTLSGGNLVLLNNSSKTPVWSTNLSSNTLATTQVVLRDDGNLVLIDGSNPSVVMWQSFDYPTDTWLPGGKLGFSKITNQIQQLISWRNREDPATGSYNLEIGPNGIPQYITYWNKSKEIWKSGEWDENLKTLRLLPEMRLNHFFNFSLISNVNESYFTYSIANKSTIHRFVMDISGQIKETTWSESTQNWTLKWLQPKRLCDVYSICGPYGNCNQDTWKCECLPGFVPKSPRDWSLQDSTGGCVRNTPLQCTSKIGFSPITTSKLPDNPQLPNINGTKECTSACQGSCGCIAYAFLDNECRIWDEDIINFNQYNKSSGGSTTFNLKVAATDIRSTIPIPSSPAPASTAQVRKRNAIVLMIVIPVFALVATIMGVSYIYLFQRNKANKRRGLKGLQGVLAELLKSKATYNDTPDTNKFDDGNTEGETQELLIFNLACLSNATNNFSLNNKLGEGGFGPVYKTWRLWNEDKWSEVVDEGLGDLYSPSEVIKCIHIGLLCVQNRAIDRPTMAEVDFMLMSETDRPAPKEPPYSLSASSDNPGSSNNNVTLSAVEGR</sequence>
<feature type="transmembrane region" description="Helical" evidence="4">
    <location>
        <begin position="435"/>
        <end position="458"/>
    </location>
</feature>
<feature type="compositionally biased region" description="Polar residues" evidence="3">
    <location>
        <begin position="610"/>
        <end position="626"/>
    </location>
</feature>
<dbReference type="Proteomes" id="UP001202328">
    <property type="component" value="Unassembled WGS sequence"/>
</dbReference>
<dbReference type="Gene3D" id="3.30.200.20">
    <property type="entry name" value="Phosphorylase Kinase, domain 1"/>
    <property type="match status" value="1"/>
</dbReference>
<proteinExistence type="predicted"/>
<evidence type="ECO:0000259" key="6">
    <source>
        <dbReference type="PROSITE" id="PS50948"/>
    </source>
</evidence>
<gene>
    <name evidence="7" type="ORF">MKW98_019736</name>
</gene>
<dbReference type="SMART" id="SM00108">
    <property type="entry name" value="B_lectin"/>
    <property type="match status" value="1"/>
</dbReference>
<dbReference type="CDD" id="cd01098">
    <property type="entry name" value="PAN_AP_plant"/>
    <property type="match status" value="1"/>
</dbReference>
<dbReference type="InterPro" id="IPR001480">
    <property type="entry name" value="Bulb-type_lectin_dom"/>
</dbReference>
<dbReference type="FunFam" id="2.90.10.10:FF:000002">
    <property type="entry name" value="Serine/threonine-protein kinase"/>
    <property type="match status" value="1"/>
</dbReference>
<dbReference type="PROSITE" id="PS50948">
    <property type="entry name" value="PAN"/>
    <property type="match status" value="1"/>
</dbReference>
<dbReference type="SUPFAM" id="SSF51110">
    <property type="entry name" value="alpha-D-mannose-specific plant lectins"/>
    <property type="match status" value="1"/>
</dbReference>
<feature type="region of interest" description="Disordered" evidence="3">
    <location>
        <begin position="598"/>
        <end position="632"/>
    </location>
</feature>
<dbReference type="InterPro" id="IPR036426">
    <property type="entry name" value="Bulb-type_lectin_dom_sf"/>
</dbReference>
<dbReference type="Gene3D" id="2.90.10.10">
    <property type="entry name" value="Bulb-type lectin domain"/>
    <property type="match status" value="1"/>
</dbReference>
<keyword evidence="8" id="KW-1185">Reference proteome</keyword>
<dbReference type="PANTHER" id="PTHR32444">
    <property type="entry name" value="BULB-TYPE LECTIN DOMAIN-CONTAINING PROTEIN"/>
    <property type="match status" value="1"/>
</dbReference>
<dbReference type="PANTHER" id="PTHR32444:SF247">
    <property type="entry name" value="OS01G0958200 PROTEIN"/>
    <property type="match status" value="1"/>
</dbReference>
<evidence type="ECO:0000256" key="2">
    <source>
        <dbReference type="ARBA" id="ARBA00023157"/>
    </source>
</evidence>
<dbReference type="InterPro" id="IPR000858">
    <property type="entry name" value="S_locus_glycoprot_dom"/>
</dbReference>